<evidence type="ECO:0000256" key="9">
    <source>
        <dbReference type="ARBA" id="ARBA00023310"/>
    </source>
</evidence>
<organism evidence="10 11">
    <name type="scientific">Litoreibacter arenae DSM 19593</name>
    <dbReference type="NCBI Taxonomy" id="1123360"/>
    <lineage>
        <taxon>Bacteria</taxon>
        <taxon>Pseudomonadati</taxon>
        <taxon>Pseudomonadota</taxon>
        <taxon>Alphaproteobacteria</taxon>
        <taxon>Rhodobacterales</taxon>
        <taxon>Roseobacteraceae</taxon>
        <taxon>Litoreibacter</taxon>
    </lineage>
</organism>
<keyword evidence="11" id="KW-1185">Reference proteome</keyword>
<evidence type="ECO:0000256" key="4">
    <source>
        <dbReference type="ARBA" id="ARBA00022448"/>
    </source>
</evidence>
<comment type="similarity">
    <text evidence="3">Belongs to the ATPase gamma chain family.</text>
</comment>
<sequence>MAQTLELLTHRTDTMKSIRGIVRTMKTMSAINSLPYEQAAQAMEAYRDTVLDGFHAFVQSHGPLPIETDTDAVRIVIVFGSDHGLCGNYNEIVAEEALRLHGADARVICVGAQMEDALAGQGLTPETTLLPPATADGLARLAGRLITLLDGVRQSGADDIAVSLVFMQRAEHGQQRPVSQRLLPLDPDMTRGFADRPWASRSLPQFRLAPDRLLAALIRSYLFAEMFRAAAEALVTENAARLARMQQAEHSVDEQLEALTGEMRAVRQSDITTELLDVIIGFEALKDRDKRKAREATEQKLAQS</sequence>
<dbReference type="InterPro" id="IPR000131">
    <property type="entry name" value="ATP_synth_F1_gsu"/>
</dbReference>
<keyword evidence="4" id="KW-0813">Transport</keyword>
<comment type="function">
    <text evidence="1">Produces ATP from ADP in the presence of a proton gradient across the membrane. The gamma chain is believed to be important in regulating ATPase activity and the flow of protons through the CF(0) complex.</text>
</comment>
<evidence type="ECO:0000256" key="3">
    <source>
        <dbReference type="ARBA" id="ARBA00007681"/>
    </source>
</evidence>
<evidence type="ECO:0000256" key="2">
    <source>
        <dbReference type="ARBA" id="ARBA00004170"/>
    </source>
</evidence>
<dbReference type="EC" id="3.6.3.14" evidence="10"/>
<dbReference type="STRING" id="1123360.thalar_02452"/>
<keyword evidence="7" id="KW-0472">Membrane</keyword>
<evidence type="ECO:0000256" key="8">
    <source>
        <dbReference type="ARBA" id="ARBA00023196"/>
    </source>
</evidence>
<reference evidence="11" key="1">
    <citation type="journal article" date="2013" name="Stand. Genomic Sci.">
        <title>Genome sequence of the Litoreibacter arenae type strain (DSM 19593(T)), a member of the Roseobacter clade isolated from sea sand.</title>
        <authorList>
            <person name="Riedel T."/>
            <person name="Fiebig A."/>
            <person name="Petersen J."/>
            <person name="Gronow S."/>
            <person name="Kyrpides N.C."/>
            <person name="Goker M."/>
            <person name="Klenk H.P."/>
        </authorList>
    </citation>
    <scope>NUCLEOTIDE SEQUENCE [LARGE SCALE GENOMIC DNA]</scope>
    <source>
        <strain evidence="11">DSM 19593</strain>
    </source>
</reference>
<keyword evidence="5" id="KW-0375">Hydrogen ion transport</keyword>
<gene>
    <name evidence="10" type="ORF">thalar_02452</name>
</gene>
<keyword evidence="6" id="KW-0406">Ion transport</keyword>
<keyword evidence="10" id="KW-0378">Hydrolase</keyword>
<dbReference type="PANTHER" id="PTHR11693">
    <property type="entry name" value="ATP SYNTHASE GAMMA CHAIN"/>
    <property type="match status" value="1"/>
</dbReference>
<evidence type="ECO:0000256" key="6">
    <source>
        <dbReference type="ARBA" id="ARBA00023065"/>
    </source>
</evidence>
<dbReference type="GO" id="GO:0046933">
    <property type="term" value="F:proton-transporting ATP synthase activity, rotational mechanism"/>
    <property type="evidence" value="ECO:0007669"/>
    <property type="project" value="InterPro"/>
</dbReference>
<keyword evidence="9" id="KW-0066">ATP synthesis</keyword>
<dbReference type="Gene3D" id="3.40.1380.10">
    <property type="match status" value="1"/>
</dbReference>
<dbReference type="eggNOG" id="COG0224">
    <property type="taxonomic scope" value="Bacteria"/>
</dbReference>
<dbReference type="Proteomes" id="UP000015351">
    <property type="component" value="Unassembled WGS sequence"/>
</dbReference>
<evidence type="ECO:0000313" key="10">
    <source>
        <dbReference type="EMBL" id="EPX78223.1"/>
    </source>
</evidence>
<evidence type="ECO:0000256" key="1">
    <source>
        <dbReference type="ARBA" id="ARBA00003456"/>
    </source>
</evidence>
<dbReference type="Pfam" id="PF00231">
    <property type="entry name" value="ATP-synt"/>
    <property type="match status" value="1"/>
</dbReference>
<protein>
    <submittedName>
        <fullName evidence="10">ATP synthase gamma chain</fullName>
        <ecNumber evidence="10">3.6.3.14</ecNumber>
    </submittedName>
</protein>
<proteinExistence type="inferred from homology"/>
<evidence type="ECO:0000313" key="11">
    <source>
        <dbReference type="Proteomes" id="UP000015351"/>
    </source>
</evidence>
<comment type="subcellular location">
    <subcellularLocation>
        <location evidence="2">Membrane</location>
        <topology evidence="2">Peripheral membrane protein</topology>
    </subcellularLocation>
</comment>
<dbReference type="SUPFAM" id="SSF52943">
    <property type="entry name" value="ATP synthase (F1-ATPase), gamma subunit"/>
    <property type="match status" value="1"/>
</dbReference>
<dbReference type="PRINTS" id="PR00126">
    <property type="entry name" value="ATPASEGAMMA"/>
</dbReference>
<dbReference type="Gene3D" id="1.10.287.80">
    <property type="entry name" value="ATP synthase, gamma subunit, helix hairpin domain"/>
    <property type="match status" value="1"/>
</dbReference>
<dbReference type="InterPro" id="IPR035968">
    <property type="entry name" value="ATP_synth_F1_ATPase_gsu"/>
</dbReference>
<dbReference type="CDD" id="cd12151">
    <property type="entry name" value="F1-ATPase_gamma"/>
    <property type="match status" value="1"/>
</dbReference>
<dbReference type="GO" id="GO:0016787">
    <property type="term" value="F:hydrolase activity"/>
    <property type="evidence" value="ECO:0007669"/>
    <property type="project" value="UniProtKB-KW"/>
</dbReference>
<dbReference type="OrthoDB" id="9812769at2"/>
<dbReference type="RefSeq" id="WP_021101381.1">
    <property type="nucleotide sequence ID" value="NZ_KE557311.1"/>
</dbReference>
<evidence type="ECO:0000256" key="5">
    <source>
        <dbReference type="ARBA" id="ARBA00022781"/>
    </source>
</evidence>
<name>S9QF65_9RHOB</name>
<dbReference type="PATRIC" id="fig|1123360.3.peg.2430"/>
<dbReference type="GO" id="GO:0045259">
    <property type="term" value="C:proton-transporting ATP synthase complex"/>
    <property type="evidence" value="ECO:0007669"/>
    <property type="project" value="UniProtKB-KW"/>
</dbReference>
<accession>S9QF65</accession>
<dbReference type="EMBL" id="AONI01000013">
    <property type="protein sequence ID" value="EPX78223.1"/>
    <property type="molecule type" value="Genomic_DNA"/>
</dbReference>
<dbReference type="PANTHER" id="PTHR11693:SF22">
    <property type="entry name" value="ATP SYNTHASE SUBUNIT GAMMA, MITOCHONDRIAL"/>
    <property type="match status" value="1"/>
</dbReference>
<comment type="caution">
    <text evidence="10">The sequence shown here is derived from an EMBL/GenBank/DDBJ whole genome shotgun (WGS) entry which is preliminary data.</text>
</comment>
<dbReference type="AlphaFoldDB" id="S9QF65"/>
<dbReference type="HOGENOM" id="CLU_050669_1_0_5"/>
<keyword evidence="8" id="KW-0139">CF(1)</keyword>
<evidence type="ECO:0000256" key="7">
    <source>
        <dbReference type="ARBA" id="ARBA00023136"/>
    </source>
</evidence>